<reference evidence="1 2" key="1">
    <citation type="submission" date="2019-04" db="EMBL/GenBank/DDBJ databases">
        <title>Microbes associate with the intestines of laboratory mice.</title>
        <authorList>
            <person name="Navarre W."/>
            <person name="Wong E."/>
            <person name="Huang K."/>
            <person name="Tropini C."/>
            <person name="Ng K."/>
            <person name="Yu B."/>
        </authorList>
    </citation>
    <scope>NUCLEOTIDE SEQUENCE [LARGE SCALE GENOMIC DNA]</scope>
    <source>
        <strain evidence="1 2">NM63_1-25</strain>
    </source>
</reference>
<proteinExistence type="predicted"/>
<comment type="caution">
    <text evidence="1">The sequence shown here is derived from an EMBL/GenBank/DDBJ whole genome shotgun (WGS) entry which is preliminary data.</text>
</comment>
<protein>
    <submittedName>
        <fullName evidence="1">Uncharacterized protein</fullName>
    </submittedName>
</protein>
<accession>A0A4S2CSX9</accession>
<dbReference type="EMBL" id="SRYX01000048">
    <property type="protein sequence ID" value="TGY31977.1"/>
    <property type="molecule type" value="Genomic_DNA"/>
</dbReference>
<gene>
    <name evidence="1" type="ORF">E5353_12400</name>
</gene>
<organism evidence="1 2">
    <name type="scientific">Bacteroides caecimuris</name>
    <dbReference type="NCBI Taxonomy" id="1796613"/>
    <lineage>
        <taxon>Bacteria</taxon>
        <taxon>Pseudomonadati</taxon>
        <taxon>Bacteroidota</taxon>
        <taxon>Bacteroidia</taxon>
        <taxon>Bacteroidales</taxon>
        <taxon>Bacteroidaceae</taxon>
        <taxon>Bacteroides</taxon>
    </lineage>
</organism>
<sequence>MTILYLNDKQCAIPADFSFTLKKTSLFWNEEADHTFDLDLDLSSSDNRIIFGHIDRYNVNKQIPDMTAKLLVNNRMVLVGNVYLLSIDGDIIKIQIVGEGTSFSYKSEDTELAEGAKMLYELSLGTIQDSALTHEDAYNSFLGCYPEKKYVCLPTKLEYGRRARLNSNMATSVWEGYANCVSPDNLQSWSEVQPLIGHPYLLFLLERVCFSLGYVIRNNDLLKDEQACREVIITAFTSLNLVDHVPSWTVAKFFREIEKHFNAMCLFNKISKTVDIYTFRNEIESGNITYLEQVLDKPDIKFEEEKNIGDIERNFSNVCYNLPSTYAFYKEADLSDEVLEQCIIKEVASLDEVAEYNSKVISRYNGVDFIRRHEEDAEGVSGHLYEFVVPLNLFQHKGKDENVMELNIVPCLYTIGHAVFCTTPSGEYIRQAYKVPVVVPCNKVETDEGSSADQTMDDLLNNGVQESKRNVAEQLFIGVYNGIQKQTFKITDYSHFFEYPEIAVPLMVDRPDALNYTTGQQLYRKEQRYGLMLEGKNSLSEHYYTSELLLQDQYHYNIKFVTNGIIEPGQFVLRNKRMFCSSIEYTITKQGVEAIAEGEFYEIKI</sequence>
<dbReference type="RefSeq" id="WP_135999935.1">
    <property type="nucleotide sequence ID" value="NZ_CAQOQR010000075.1"/>
</dbReference>
<evidence type="ECO:0000313" key="1">
    <source>
        <dbReference type="EMBL" id="TGY31977.1"/>
    </source>
</evidence>
<name>A0A4S2CSX9_9BACE</name>
<evidence type="ECO:0000313" key="2">
    <source>
        <dbReference type="Proteomes" id="UP000309566"/>
    </source>
</evidence>
<dbReference type="Proteomes" id="UP000309566">
    <property type="component" value="Unassembled WGS sequence"/>
</dbReference>
<dbReference type="AlphaFoldDB" id="A0A4S2CSX9"/>